<gene>
    <name evidence="1" type="ORF">pEaSNUABM7_00172</name>
</gene>
<protein>
    <submittedName>
        <fullName evidence="1">Uncharacterized protein</fullName>
    </submittedName>
</protein>
<proteinExistence type="predicted"/>
<dbReference type="EMBL" id="MZ475896">
    <property type="protein sequence ID" value="QYW04840.1"/>
    <property type="molecule type" value="Genomic_DNA"/>
</dbReference>
<organism evidence="1 2">
    <name type="scientific">Erwinia phage pEa_SNUABM_7</name>
    <dbReference type="NCBI Taxonomy" id="2866695"/>
    <lineage>
        <taxon>Viruses</taxon>
        <taxon>Duplodnaviria</taxon>
        <taxon>Heunggongvirae</taxon>
        <taxon>Uroviricota</taxon>
        <taxon>Caudoviricetes</taxon>
        <taxon>Snuvirus</taxon>
        <taxon>Snuvirus SNUABM7</taxon>
    </lineage>
</organism>
<dbReference type="Proteomes" id="UP000827609">
    <property type="component" value="Segment"/>
</dbReference>
<keyword evidence="2" id="KW-1185">Reference proteome</keyword>
<sequence length="126" mass="14820">MLTVKQLQSYMNNRGLIHAVALRMGYRHLDWISKDTDMQAEHWPKYSYSWPVPDSPYDLDDWAINIADALKLEPSYVEYNPTLEDPDKVKGIIMVYGYRYHPNRNTPSGWNVVFQYTYVDPTLALM</sequence>
<name>A0AAE8BKN3_9CAUD</name>
<evidence type="ECO:0000313" key="2">
    <source>
        <dbReference type="Proteomes" id="UP000827609"/>
    </source>
</evidence>
<reference evidence="1" key="1">
    <citation type="submission" date="2021-06" db="EMBL/GenBank/DDBJ databases">
        <title>Complete genome sequence of Erwinia phage pEa_SNUABM_7.</title>
        <authorList>
            <person name="Kim S.G."/>
            <person name="Park S.C."/>
        </authorList>
    </citation>
    <scope>NUCLEOTIDE SEQUENCE</scope>
</reference>
<evidence type="ECO:0000313" key="1">
    <source>
        <dbReference type="EMBL" id="QYW04840.1"/>
    </source>
</evidence>
<accession>A0AAE8BKN3</accession>